<name>A0ACB0KPZ6_TRIPR</name>
<reference evidence="1" key="1">
    <citation type="submission" date="2023-10" db="EMBL/GenBank/DDBJ databases">
        <authorList>
            <person name="Rodriguez Cubillos JULIANA M."/>
            <person name="De Vega J."/>
        </authorList>
    </citation>
    <scope>NUCLEOTIDE SEQUENCE</scope>
</reference>
<dbReference type="Proteomes" id="UP001177021">
    <property type="component" value="Unassembled WGS sequence"/>
</dbReference>
<sequence length="76" mass="8564">MFLSFIPPDSLLRTVSILAQRCGTNLIQDHKVAVDSINSFKLICMCLLKLYEDSIDVLQGIFGVYWVDEKGKRSVA</sequence>
<dbReference type="EMBL" id="CASHSV030000311">
    <property type="protein sequence ID" value="CAJ2658004.1"/>
    <property type="molecule type" value="Genomic_DNA"/>
</dbReference>
<comment type="caution">
    <text evidence="1">The sequence shown here is derived from an EMBL/GenBank/DDBJ whole genome shotgun (WGS) entry which is preliminary data.</text>
</comment>
<evidence type="ECO:0000313" key="2">
    <source>
        <dbReference type="Proteomes" id="UP001177021"/>
    </source>
</evidence>
<protein>
    <submittedName>
        <fullName evidence="1">Uncharacterized protein</fullName>
    </submittedName>
</protein>
<evidence type="ECO:0000313" key="1">
    <source>
        <dbReference type="EMBL" id="CAJ2658004.1"/>
    </source>
</evidence>
<proteinExistence type="predicted"/>
<gene>
    <name evidence="1" type="ORF">MILVUS5_LOCUS24460</name>
</gene>
<accession>A0ACB0KPZ6</accession>
<keyword evidence="2" id="KW-1185">Reference proteome</keyword>
<organism evidence="1 2">
    <name type="scientific">Trifolium pratense</name>
    <name type="common">Red clover</name>
    <dbReference type="NCBI Taxonomy" id="57577"/>
    <lineage>
        <taxon>Eukaryota</taxon>
        <taxon>Viridiplantae</taxon>
        <taxon>Streptophyta</taxon>
        <taxon>Embryophyta</taxon>
        <taxon>Tracheophyta</taxon>
        <taxon>Spermatophyta</taxon>
        <taxon>Magnoliopsida</taxon>
        <taxon>eudicotyledons</taxon>
        <taxon>Gunneridae</taxon>
        <taxon>Pentapetalae</taxon>
        <taxon>rosids</taxon>
        <taxon>fabids</taxon>
        <taxon>Fabales</taxon>
        <taxon>Fabaceae</taxon>
        <taxon>Papilionoideae</taxon>
        <taxon>50 kb inversion clade</taxon>
        <taxon>NPAAA clade</taxon>
        <taxon>Hologalegina</taxon>
        <taxon>IRL clade</taxon>
        <taxon>Trifolieae</taxon>
        <taxon>Trifolium</taxon>
    </lineage>
</organism>